<evidence type="ECO:0000313" key="3">
    <source>
        <dbReference type="Proteomes" id="UP001500909"/>
    </source>
</evidence>
<feature type="region of interest" description="Disordered" evidence="1">
    <location>
        <begin position="1"/>
        <end position="20"/>
    </location>
</feature>
<name>A0ABN1ABA0_9ACTN</name>
<evidence type="ECO:0000256" key="1">
    <source>
        <dbReference type="SAM" id="MobiDB-lite"/>
    </source>
</evidence>
<proteinExistence type="predicted"/>
<gene>
    <name evidence="2" type="ORF">GCM10010361_40400</name>
</gene>
<protein>
    <submittedName>
        <fullName evidence="2">Uncharacterized protein</fullName>
    </submittedName>
</protein>
<reference evidence="2 3" key="1">
    <citation type="journal article" date="2019" name="Int. J. Syst. Evol. Microbiol.">
        <title>The Global Catalogue of Microorganisms (GCM) 10K type strain sequencing project: providing services to taxonomists for standard genome sequencing and annotation.</title>
        <authorList>
            <consortium name="The Broad Institute Genomics Platform"/>
            <consortium name="The Broad Institute Genome Sequencing Center for Infectious Disease"/>
            <person name="Wu L."/>
            <person name="Ma J."/>
        </authorList>
    </citation>
    <scope>NUCLEOTIDE SEQUENCE [LARGE SCALE GENOMIC DNA]</scope>
    <source>
        <strain evidence="2 3">JCM 4805</strain>
    </source>
</reference>
<keyword evidence="3" id="KW-1185">Reference proteome</keyword>
<sequence>MSATAPGPAHDTAAIDPRVGGRGDVEFTALIGSPEAAGYGGHYSLDLETHDVPDDRRPAEAARAGAVISGLLRTARHPETH</sequence>
<dbReference type="Proteomes" id="UP001500909">
    <property type="component" value="Unassembled WGS sequence"/>
</dbReference>
<organism evidence="2 3">
    <name type="scientific">Streptomyces olivaceiscleroticus</name>
    <dbReference type="NCBI Taxonomy" id="68245"/>
    <lineage>
        <taxon>Bacteria</taxon>
        <taxon>Bacillati</taxon>
        <taxon>Actinomycetota</taxon>
        <taxon>Actinomycetes</taxon>
        <taxon>Kitasatosporales</taxon>
        <taxon>Streptomycetaceae</taxon>
        <taxon>Streptomyces</taxon>
    </lineage>
</organism>
<evidence type="ECO:0000313" key="2">
    <source>
        <dbReference type="EMBL" id="GAA0472149.1"/>
    </source>
</evidence>
<accession>A0ABN1ABA0</accession>
<dbReference type="EMBL" id="BAAABY010000029">
    <property type="protein sequence ID" value="GAA0472149.1"/>
    <property type="molecule type" value="Genomic_DNA"/>
</dbReference>
<comment type="caution">
    <text evidence="2">The sequence shown here is derived from an EMBL/GenBank/DDBJ whole genome shotgun (WGS) entry which is preliminary data.</text>
</comment>
<dbReference type="RefSeq" id="WP_346096434.1">
    <property type="nucleotide sequence ID" value="NZ_BAAABY010000029.1"/>
</dbReference>